<evidence type="ECO:0000256" key="5">
    <source>
        <dbReference type="SAM" id="MobiDB-lite"/>
    </source>
</evidence>
<organism evidence="7 8">
    <name type="scientific">Klebsiella michiganensis</name>
    <dbReference type="NCBI Taxonomy" id="1134687"/>
    <lineage>
        <taxon>Bacteria</taxon>
        <taxon>Pseudomonadati</taxon>
        <taxon>Pseudomonadota</taxon>
        <taxon>Gammaproteobacteria</taxon>
        <taxon>Enterobacterales</taxon>
        <taxon>Enterobacteriaceae</taxon>
        <taxon>Klebsiella/Raoultella group</taxon>
        <taxon>Klebsiella</taxon>
    </lineage>
</organism>
<dbReference type="SUPFAM" id="SSF52540">
    <property type="entry name" value="P-loop containing nucleoside triphosphate hydrolases"/>
    <property type="match status" value="1"/>
</dbReference>
<dbReference type="Gene3D" id="1.10.10.10">
    <property type="entry name" value="Winged helix-like DNA-binding domain superfamily/Winged helix DNA-binding domain"/>
    <property type="match status" value="1"/>
</dbReference>
<dbReference type="PROSITE" id="PS51206">
    <property type="entry name" value="SF3_HELICASE_1"/>
    <property type="match status" value="1"/>
</dbReference>
<evidence type="ECO:0000256" key="4">
    <source>
        <dbReference type="ARBA" id="ARBA00022840"/>
    </source>
</evidence>
<accession>A0A443W5W2</accession>
<dbReference type="InterPro" id="IPR036390">
    <property type="entry name" value="WH_DNA-bd_sf"/>
</dbReference>
<dbReference type="InterPro" id="IPR051620">
    <property type="entry name" value="ORF904-like_C"/>
</dbReference>
<dbReference type="GO" id="GO:0004386">
    <property type="term" value="F:helicase activity"/>
    <property type="evidence" value="ECO:0007669"/>
    <property type="project" value="UniProtKB-KW"/>
</dbReference>
<dbReference type="InterPro" id="IPR036388">
    <property type="entry name" value="WH-like_DNA-bd_sf"/>
</dbReference>
<evidence type="ECO:0000256" key="3">
    <source>
        <dbReference type="ARBA" id="ARBA00022806"/>
    </source>
</evidence>
<feature type="region of interest" description="Disordered" evidence="5">
    <location>
        <begin position="577"/>
        <end position="606"/>
    </location>
</feature>
<proteinExistence type="predicted"/>
<keyword evidence="3" id="KW-0347">Helicase</keyword>
<dbReference type="RefSeq" id="WP_047935375.1">
    <property type="nucleotide sequence ID" value="NZ_CABGTM010000032.1"/>
</dbReference>
<protein>
    <submittedName>
        <fullName evidence="7">Primase-like DNA-binding domain-containing protein</fullName>
    </submittedName>
</protein>
<evidence type="ECO:0000313" key="7">
    <source>
        <dbReference type="EMBL" id="UWZ74637.1"/>
    </source>
</evidence>
<keyword evidence="7" id="KW-0238">DNA-binding</keyword>
<gene>
    <name evidence="7" type="ORF">NP224_02470</name>
</gene>
<dbReference type="InterPro" id="IPR004968">
    <property type="entry name" value="DNA_primase/NTPase_C"/>
</dbReference>
<evidence type="ECO:0000313" key="8">
    <source>
        <dbReference type="Proteomes" id="UP001060345"/>
    </source>
</evidence>
<dbReference type="PANTHER" id="PTHR35372:SF2">
    <property type="entry name" value="SF3 HELICASE DOMAIN-CONTAINING PROTEIN"/>
    <property type="match status" value="1"/>
</dbReference>
<dbReference type="Pfam" id="PF19263">
    <property type="entry name" value="DUF5906"/>
    <property type="match status" value="1"/>
</dbReference>
<dbReference type="GO" id="GO:0005524">
    <property type="term" value="F:ATP binding"/>
    <property type="evidence" value="ECO:0007669"/>
    <property type="project" value="UniProtKB-KW"/>
</dbReference>
<keyword evidence="4" id="KW-0067">ATP-binding</keyword>
<dbReference type="InterPro" id="IPR014818">
    <property type="entry name" value="Phage/plasmid_primase_P4_C"/>
</dbReference>
<dbReference type="GO" id="GO:0016787">
    <property type="term" value="F:hydrolase activity"/>
    <property type="evidence" value="ECO:0007669"/>
    <property type="project" value="UniProtKB-KW"/>
</dbReference>
<evidence type="ECO:0000256" key="2">
    <source>
        <dbReference type="ARBA" id="ARBA00022801"/>
    </source>
</evidence>
<dbReference type="Proteomes" id="UP001060345">
    <property type="component" value="Chromosome"/>
</dbReference>
<dbReference type="SMART" id="SM00885">
    <property type="entry name" value="D5_N"/>
    <property type="match status" value="1"/>
</dbReference>
<dbReference type="EMBL" id="CP102103">
    <property type="protein sequence ID" value="UWZ74637.1"/>
    <property type="molecule type" value="Genomic_DNA"/>
</dbReference>
<dbReference type="Pfam" id="PF03288">
    <property type="entry name" value="Pox_D5"/>
    <property type="match status" value="1"/>
</dbReference>
<dbReference type="InterPro" id="IPR045455">
    <property type="entry name" value="NrS-1_pol-like_helicase"/>
</dbReference>
<dbReference type="GO" id="GO:0003677">
    <property type="term" value="F:DNA binding"/>
    <property type="evidence" value="ECO:0007669"/>
    <property type="project" value="UniProtKB-KW"/>
</dbReference>
<dbReference type="InterPro" id="IPR014015">
    <property type="entry name" value="Helicase_SF3_DNA-vir"/>
</dbReference>
<feature type="domain" description="SF3 helicase" evidence="6">
    <location>
        <begin position="300"/>
        <end position="453"/>
    </location>
</feature>
<dbReference type="Gene3D" id="3.40.50.300">
    <property type="entry name" value="P-loop containing nucleotide triphosphate hydrolases"/>
    <property type="match status" value="1"/>
</dbReference>
<dbReference type="PANTHER" id="PTHR35372">
    <property type="entry name" value="ATP BINDING PROTEIN-RELATED"/>
    <property type="match status" value="1"/>
</dbReference>
<evidence type="ECO:0000256" key="1">
    <source>
        <dbReference type="ARBA" id="ARBA00022741"/>
    </source>
</evidence>
<dbReference type="InterPro" id="IPR027417">
    <property type="entry name" value="P-loop_NTPase"/>
</dbReference>
<dbReference type="AlphaFoldDB" id="A0A443W5W2"/>
<evidence type="ECO:0000259" key="6">
    <source>
        <dbReference type="PROSITE" id="PS51206"/>
    </source>
</evidence>
<keyword evidence="2" id="KW-0378">Hydrolase</keyword>
<sequence length="606" mass="67544">MKNAPNVKALPKDKFTEAIIFAGADAWSHAKGWEEGLGKQIAEDTTPPVYLGPRQLEELDNLRIIDDGRRAARVYLAGEIEPLMINAIGAKLALAGVKDAKLFKGIPDLQPEDWHDYLNRLREQSSESENNIHQLPLTKRAQLQKSIEVSPALNQMGASQRGEVLLAHYDGELAIHADSDTVHHYNGVIWNPIQDKELQREMAQIYIDAEVAYSQNAIKSAVETMKLSLPVMGVTARNLIGFSNGVFDTRTGQFRQHSKTDWLLIASELPFSPPEEGETLASHAPNFWKWLRRSVANNDRKTDRVLAALFMVLANRYDWQLFLEVTGPGGSGKSVMAEICTMLAGKANTVSASMKALEDARDRALVVGYSLIIMPDMTRYAGDGAGIKAITGGDKVSIDPKHKAPYSTRIQAVVLAVNNNAMTFSDRSGGISRRRVIFNFSEVVPEDERDTMLAEKIEGELAVIIRHLLTRFARQDEAKRLLHEQQKSEEALAIKREGDSLVDFCGYLMASVVCDGMFIGNAEIVPFSPRRYLYHAYMAYMRANGLNKPVSLMRFGTDMPGAMAEYGKRYEKRKTKHGIRSNVTLHDDSEDWMPSCNSNSENGEVE</sequence>
<feature type="compositionally biased region" description="Polar residues" evidence="5">
    <location>
        <begin position="595"/>
        <end position="606"/>
    </location>
</feature>
<dbReference type="Pfam" id="PF08706">
    <property type="entry name" value="D5_N"/>
    <property type="match status" value="1"/>
</dbReference>
<name>A0A443W5W2_9ENTR</name>
<keyword evidence="1" id="KW-0547">Nucleotide-binding</keyword>
<dbReference type="SUPFAM" id="SSF46785">
    <property type="entry name" value="Winged helix' DNA-binding domain"/>
    <property type="match status" value="1"/>
</dbReference>
<reference evidence="7" key="1">
    <citation type="submission" date="2022-08" db="EMBL/GenBank/DDBJ databases">
        <title>Genomic characterization and comparative genomic analysis of a strain of klebsiella michiganensis carrying blaKPC-2 isolated from the blood of children with very preterm bloodstream infection.</title>
        <authorList>
            <person name="Zhang N."/>
        </authorList>
    </citation>
    <scope>NUCLEOTIDE SEQUENCE</scope>
    <source>
        <strain evidence="7">BSI-KPN166</strain>
    </source>
</reference>